<dbReference type="EMBL" id="NXID01000022">
    <property type="protein sequence ID" value="RXK15740.1"/>
    <property type="molecule type" value="Genomic_DNA"/>
</dbReference>
<feature type="chain" id="PRO_5043903690" description="Lipid asymmetry ABC transporter MlaABCDEF component MlaB" evidence="1">
    <location>
        <begin position="20"/>
        <end position="194"/>
    </location>
</feature>
<accession>A0AAX2AGG8</accession>
<evidence type="ECO:0000313" key="3">
    <source>
        <dbReference type="Proteomes" id="UP000290092"/>
    </source>
</evidence>
<comment type="caution">
    <text evidence="2">The sequence shown here is derived from an EMBL/GenBank/DDBJ whole genome shotgun (WGS) entry which is preliminary data.</text>
</comment>
<gene>
    <name evidence="2" type="ORF">CP985_06965</name>
</gene>
<name>A0AAX2AGG8_9BACT</name>
<dbReference type="KEGG" id="amyt:AMYT_0278"/>
<proteinExistence type="predicted"/>
<protein>
    <recommendedName>
        <fullName evidence="4">Lipid asymmetry ABC transporter MlaABCDEF component MlaB</fullName>
    </recommendedName>
</protein>
<reference evidence="2 3" key="1">
    <citation type="submission" date="2017-09" db="EMBL/GenBank/DDBJ databases">
        <title>Genomics of the genus Arcobacter.</title>
        <authorList>
            <person name="Perez-Cataluna A."/>
            <person name="Figueras M.J."/>
            <person name="Salas-Masso N."/>
        </authorList>
    </citation>
    <scope>NUCLEOTIDE SEQUENCE [LARGE SCALE GENOMIC DNA]</scope>
    <source>
        <strain evidence="2 3">CECT 7386</strain>
    </source>
</reference>
<feature type="signal peptide" evidence="1">
    <location>
        <begin position="1"/>
        <end position="19"/>
    </location>
</feature>
<evidence type="ECO:0000313" key="2">
    <source>
        <dbReference type="EMBL" id="RXK15740.1"/>
    </source>
</evidence>
<organism evidence="2 3">
    <name type="scientific">Malaciobacter mytili LMG 24559</name>
    <dbReference type="NCBI Taxonomy" id="1032238"/>
    <lineage>
        <taxon>Bacteria</taxon>
        <taxon>Pseudomonadati</taxon>
        <taxon>Campylobacterota</taxon>
        <taxon>Epsilonproteobacteria</taxon>
        <taxon>Campylobacterales</taxon>
        <taxon>Arcobacteraceae</taxon>
        <taxon>Malaciobacter</taxon>
    </lineage>
</organism>
<dbReference type="RefSeq" id="WP_114840778.1">
    <property type="nucleotide sequence ID" value="NZ_CP031219.1"/>
</dbReference>
<keyword evidence="1" id="KW-0732">Signal</keyword>
<dbReference type="Proteomes" id="UP000290092">
    <property type="component" value="Unassembled WGS sequence"/>
</dbReference>
<dbReference type="AlphaFoldDB" id="A0AAX2AGG8"/>
<sequence>MKKYLLILLAIIFVGCASKQQNHAINTYSLELKENLNKYETTNFSIEINKSLINKSFNTNAILYKQKPLLLEKYVKNRWIDSFNLLTTQLITQSIEESKLFKTVLISPSKIKSDFVLNSYIYEVYHQVKENKSKAILKMKFELYKGNKLINSYIYTKSLEIENNKVYGFVKATNTLLNKILEDLNSKIAKEIKN</sequence>
<evidence type="ECO:0000256" key="1">
    <source>
        <dbReference type="SAM" id="SignalP"/>
    </source>
</evidence>
<dbReference type="Gene3D" id="3.40.50.10610">
    <property type="entry name" value="ABC-type transport auxiliary lipoprotein component"/>
    <property type="match status" value="1"/>
</dbReference>
<dbReference type="SUPFAM" id="SSF159594">
    <property type="entry name" value="XCC0632-like"/>
    <property type="match status" value="1"/>
</dbReference>
<dbReference type="PROSITE" id="PS51257">
    <property type="entry name" value="PROKAR_LIPOPROTEIN"/>
    <property type="match status" value="1"/>
</dbReference>
<keyword evidence="3" id="KW-1185">Reference proteome</keyword>
<evidence type="ECO:0008006" key="4">
    <source>
        <dbReference type="Google" id="ProtNLM"/>
    </source>
</evidence>